<dbReference type="EMBL" id="JBHSWE010000001">
    <property type="protein sequence ID" value="MFC6670264.1"/>
    <property type="molecule type" value="Genomic_DNA"/>
</dbReference>
<evidence type="ECO:0000313" key="2">
    <source>
        <dbReference type="EMBL" id="MFC6670264.1"/>
    </source>
</evidence>
<dbReference type="SUPFAM" id="SSF158442">
    <property type="entry name" value="DsbB-like"/>
    <property type="match status" value="1"/>
</dbReference>
<keyword evidence="1" id="KW-0812">Transmembrane</keyword>
<protein>
    <submittedName>
        <fullName evidence="2">Uncharacterized protein</fullName>
    </submittedName>
</protein>
<sequence length="63" mass="6957">MDSGLPAWFAPDQWWPWMFEIWEPCGYTPEMPFGITMAEALVGLGGALVAATALMLIAGLRRD</sequence>
<keyword evidence="1" id="KW-1133">Transmembrane helix</keyword>
<gene>
    <name evidence="2" type="ORF">ACFQDL_09350</name>
</gene>
<reference evidence="3" key="1">
    <citation type="journal article" date="2019" name="Int. J. Syst. Evol. Microbiol.">
        <title>The Global Catalogue of Microorganisms (GCM) 10K type strain sequencing project: providing services to taxonomists for standard genome sequencing and annotation.</title>
        <authorList>
            <consortium name="The Broad Institute Genomics Platform"/>
            <consortium name="The Broad Institute Genome Sequencing Center for Infectious Disease"/>
            <person name="Wu L."/>
            <person name="Ma J."/>
        </authorList>
    </citation>
    <scope>NUCLEOTIDE SEQUENCE [LARGE SCALE GENOMIC DNA]</scope>
    <source>
        <strain evidence="3">NBRC 111756</strain>
    </source>
</reference>
<dbReference type="RefSeq" id="WP_379908765.1">
    <property type="nucleotide sequence ID" value="NZ_JBHSWE010000001.1"/>
</dbReference>
<organism evidence="2 3">
    <name type="scientific">Marinobacterium aestuariivivens</name>
    <dbReference type="NCBI Taxonomy" id="1698799"/>
    <lineage>
        <taxon>Bacteria</taxon>
        <taxon>Pseudomonadati</taxon>
        <taxon>Pseudomonadota</taxon>
        <taxon>Gammaproteobacteria</taxon>
        <taxon>Oceanospirillales</taxon>
        <taxon>Oceanospirillaceae</taxon>
        <taxon>Marinobacterium</taxon>
    </lineage>
</organism>
<feature type="transmembrane region" description="Helical" evidence="1">
    <location>
        <begin position="40"/>
        <end position="60"/>
    </location>
</feature>
<dbReference type="Proteomes" id="UP001596422">
    <property type="component" value="Unassembled WGS sequence"/>
</dbReference>
<dbReference type="Gene3D" id="1.20.1550.10">
    <property type="entry name" value="DsbB-like"/>
    <property type="match status" value="1"/>
</dbReference>
<keyword evidence="3" id="KW-1185">Reference proteome</keyword>
<evidence type="ECO:0000256" key="1">
    <source>
        <dbReference type="SAM" id="Phobius"/>
    </source>
</evidence>
<dbReference type="InterPro" id="IPR023380">
    <property type="entry name" value="DsbB-like_sf"/>
</dbReference>
<evidence type="ECO:0000313" key="3">
    <source>
        <dbReference type="Proteomes" id="UP001596422"/>
    </source>
</evidence>
<keyword evidence="1" id="KW-0472">Membrane</keyword>
<accession>A0ABW1ZYP6</accession>
<name>A0ABW1ZYP6_9GAMM</name>
<comment type="caution">
    <text evidence="2">The sequence shown here is derived from an EMBL/GenBank/DDBJ whole genome shotgun (WGS) entry which is preliminary data.</text>
</comment>
<proteinExistence type="predicted"/>